<evidence type="ECO:0000313" key="9">
    <source>
        <dbReference type="Proteomes" id="UP000242188"/>
    </source>
</evidence>
<dbReference type="PANTHER" id="PTHR11592">
    <property type="entry name" value="GLUTATHIONE PEROXIDASE"/>
    <property type="match status" value="1"/>
</dbReference>
<gene>
    <name evidence="8" type="ORF">KP79_PYT10322</name>
</gene>
<accession>A0A210QFB5</accession>
<dbReference type="Pfam" id="PF00255">
    <property type="entry name" value="GSHPx"/>
    <property type="match status" value="1"/>
</dbReference>
<organism evidence="8 9">
    <name type="scientific">Mizuhopecten yessoensis</name>
    <name type="common">Japanese scallop</name>
    <name type="synonym">Patinopecten yessoensis</name>
    <dbReference type="NCBI Taxonomy" id="6573"/>
    <lineage>
        <taxon>Eukaryota</taxon>
        <taxon>Metazoa</taxon>
        <taxon>Spiralia</taxon>
        <taxon>Lophotrochozoa</taxon>
        <taxon>Mollusca</taxon>
        <taxon>Bivalvia</taxon>
        <taxon>Autobranchia</taxon>
        <taxon>Pteriomorphia</taxon>
        <taxon>Pectinida</taxon>
        <taxon>Pectinoidea</taxon>
        <taxon>Pectinidae</taxon>
        <taxon>Mizuhopecten</taxon>
    </lineage>
</organism>
<comment type="subcellular location">
    <subcellularLocation>
        <location evidence="1">Secreted</location>
    </subcellularLocation>
</comment>
<reference evidence="8 9" key="1">
    <citation type="journal article" date="2017" name="Nat. Ecol. Evol.">
        <title>Scallop genome provides insights into evolution of bilaterian karyotype and development.</title>
        <authorList>
            <person name="Wang S."/>
            <person name="Zhang J."/>
            <person name="Jiao W."/>
            <person name="Li J."/>
            <person name="Xun X."/>
            <person name="Sun Y."/>
            <person name="Guo X."/>
            <person name="Huan P."/>
            <person name="Dong B."/>
            <person name="Zhang L."/>
            <person name="Hu X."/>
            <person name="Sun X."/>
            <person name="Wang J."/>
            <person name="Zhao C."/>
            <person name="Wang Y."/>
            <person name="Wang D."/>
            <person name="Huang X."/>
            <person name="Wang R."/>
            <person name="Lv J."/>
            <person name="Li Y."/>
            <person name="Zhang Z."/>
            <person name="Liu B."/>
            <person name="Lu W."/>
            <person name="Hui Y."/>
            <person name="Liang J."/>
            <person name="Zhou Z."/>
            <person name="Hou R."/>
            <person name="Li X."/>
            <person name="Liu Y."/>
            <person name="Li H."/>
            <person name="Ning X."/>
            <person name="Lin Y."/>
            <person name="Zhao L."/>
            <person name="Xing Q."/>
            <person name="Dou J."/>
            <person name="Li Y."/>
            <person name="Mao J."/>
            <person name="Guo H."/>
            <person name="Dou H."/>
            <person name="Li T."/>
            <person name="Mu C."/>
            <person name="Jiang W."/>
            <person name="Fu Q."/>
            <person name="Fu X."/>
            <person name="Miao Y."/>
            <person name="Liu J."/>
            <person name="Yu Q."/>
            <person name="Li R."/>
            <person name="Liao H."/>
            <person name="Li X."/>
            <person name="Kong Y."/>
            <person name="Jiang Z."/>
            <person name="Chourrout D."/>
            <person name="Li R."/>
            <person name="Bao Z."/>
        </authorList>
    </citation>
    <scope>NUCLEOTIDE SEQUENCE [LARGE SCALE GENOMIC DNA]</scope>
    <source>
        <strain evidence="8 9">PY_sf001</strain>
    </source>
</reference>
<dbReference type="PROSITE" id="PS00763">
    <property type="entry name" value="GLUTATHIONE_PEROXID_2"/>
    <property type="match status" value="1"/>
</dbReference>
<proteinExistence type="inferred from homology"/>
<dbReference type="InterPro" id="IPR036249">
    <property type="entry name" value="Thioredoxin-like_sf"/>
</dbReference>
<evidence type="ECO:0000256" key="6">
    <source>
        <dbReference type="ARBA" id="ARBA00023002"/>
    </source>
</evidence>
<sequence length="143" mass="16665">MNELVQKYGDKLVVLGFPCNQFGHQENTKNHEILTALKYLRPGDGFVPKFPIFEKLEVNGKNASEIFVFLRNHLPLPSDDPTSFMKSCSSIIWEPVTRTDLAWNFEKFLITPEGKPYKRFSRYYLTCNLQSEIKTLIEKFNVK</sequence>
<dbReference type="EMBL" id="NEDP02003892">
    <property type="protein sequence ID" value="OWF47436.1"/>
    <property type="molecule type" value="Genomic_DNA"/>
</dbReference>
<dbReference type="InterPro" id="IPR029760">
    <property type="entry name" value="GPX_CS"/>
</dbReference>
<evidence type="ECO:0000313" key="8">
    <source>
        <dbReference type="EMBL" id="OWF47436.1"/>
    </source>
</evidence>
<dbReference type="GO" id="GO:0004602">
    <property type="term" value="F:glutathione peroxidase activity"/>
    <property type="evidence" value="ECO:0007669"/>
    <property type="project" value="TreeGrafter"/>
</dbReference>
<evidence type="ECO:0000256" key="5">
    <source>
        <dbReference type="ARBA" id="ARBA00022729"/>
    </source>
</evidence>
<keyword evidence="9" id="KW-1185">Reference proteome</keyword>
<comment type="caution">
    <text evidence="8">The sequence shown here is derived from an EMBL/GenBank/DDBJ whole genome shotgun (WGS) entry which is preliminary data.</text>
</comment>
<dbReference type="STRING" id="6573.A0A210QFB5"/>
<keyword evidence="6 7" id="KW-0560">Oxidoreductase</keyword>
<keyword evidence="3" id="KW-0964">Secreted</keyword>
<keyword evidence="5" id="KW-0732">Signal</keyword>
<keyword evidence="4 7" id="KW-0575">Peroxidase</keyword>
<dbReference type="AlphaFoldDB" id="A0A210QFB5"/>
<evidence type="ECO:0000256" key="7">
    <source>
        <dbReference type="RuleBase" id="RU000499"/>
    </source>
</evidence>
<evidence type="ECO:0000256" key="1">
    <source>
        <dbReference type="ARBA" id="ARBA00004613"/>
    </source>
</evidence>
<name>A0A210QFB5_MIZYE</name>
<evidence type="ECO:0000256" key="4">
    <source>
        <dbReference type="ARBA" id="ARBA00022559"/>
    </source>
</evidence>
<dbReference type="InterPro" id="IPR000889">
    <property type="entry name" value="Glutathione_peroxidase"/>
</dbReference>
<dbReference type="Gene3D" id="3.40.30.10">
    <property type="entry name" value="Glutaredoxin"/>
    <property type="match status" value="1"/>
</dbReference>
<dbReference type="GO" id="GO:0006979">
    <property type="term" value="P:response to oxidative stress"/>
    <property type="evidence" value="ECO:0007669"/>
    <property type="project" value="InterPro"/>
</dbReference>
<dbReference type="OrthoDB" id="446890at2759"/>
<evidence type="ECO:0000256" key="2">
    <source>
        <dbReference type="ARBA" id="ARBA00006926"/>
    </source>
</evidence>
<protein>
    <recommendedName>
        <fullName evidence="7">Glutathione peroxidase</fullName>
    </recommendedName>
</protein>
<dbReference type="GO" id="GO:0005576">
    <property type="term" value="C:extracellular region"/>
    <property type="evidence" value="ECO:0007669"/>
    <property type="project" value="UniProtKB-SubCell"/>
</dbReference>
<evidence type="ECO:0000256" key="3">
    <source>
        <dbReference type="ARBA" id="ARBA00022525"/>
    </source>
</evidence>
<dbReference type="Proteomes" id="UP000242188">
    <property type="component" value="Unassembled WGS sequence"/>
</dbReference>
<comment type="similarity">
    <text evidence="2 7">Belongs to the glutathione peroxidase family.</text>
</comment>
<dbReference type="SUPFAM" id="SSF52833">
    <property type="entry name" value="Thioredoxin-like"/>
    <property type="match status" value="1"/>
</dbReference>
<dbReference type="PIRSF" id="PIRSF000303">
    <property type="entry name" value="Glutathion_perox"/>
    <property type="match status" value="1"/>
</dbReference>
<dbReference type="PANTHER" id="PTHR11592:SF88">
    <property type="entry name" value="GLUTATHIONE PEROXIDASE-RELATED"/>
    <property type="match status" value="1"/>
</dbReference>
<dbReference type="PROSITE" id="PS51355">
    <property type="entry name" value="GLUTATHIONE_PEROXID_3"/>
    <property type="match status" value="1"/>
</dbReference>
<dbReference type="PRINTS" id="PR01011">
    <property type="entry name" value="GLUTPROXDASE"/>
</dbReference>